<sequence length="261" mass="29490">MKEREVKEIKKIEKQLKEREIQQQESLVIEGTLLEAILSTDGTTLDASLATKGTALDAYLVTEGATLEACFVTEGEALKACLATKGIIMDDNLDAKESTYDYVTSSEQLDESSGLGNDEDAKKMLVDTVSYDIENAGIRPSYDSDTVSKVHHETFENVFSNEIHSHEQPDSISDTYVVNENNSDIIFNIPNMDSNRDKEEHDYVDYEQQRSLFVSLINNLRCDAEKCKKVNREAQQANAVLTNELERYKQKEKHFAKETTN</sequence>
<keyword evidence="1" id="KW-0175">Coiled coil</keyword>
<feature type="coiled-coil region" evidence="1">
    <location>
        <begin position="217"/>
        <end position="258"/>
    </location>
</feature>
<accession>A0A6L2NDZ3</accession>
<organism evidence="2">
    <name type="scientific">Tanacetum cinerariifolium</name>
    <name type="common">Dalmatian daisy</name>
    <name type="synonym">Chrysanthemum cinerariifolium</name>
    <dbReference type="NCBI Taxonomy" id="118510"/>
    <lineage>
        <taxon>Eukaryota</taxon>
        <taxon>Viridiplantae</taxon>
        <taxon>Streptophyta</taxon>
        <taxon>Embryophyta</taxon>
        <taxon>Tracheophyta</taxon>
        <taxon>Spermatophyta</taxon>
        <taxon>Magnoliopsida</taxon>
        <taxon>eudicotyledons</taxon>
        <taxon>Gunneridae</taxon>
        <taxon>Pentapetalae</taxon>
        <taxon>asterids</taxon>
        <taxon>campanulids</taxon>
        <taxon>Asterales</taxon>
        <taxon>Asteraceae</taxon>
        <taxon>Asteroideae</taxon>
        <taxon>Anthemideae</taxon>
        <taxon>Anthemidinae</taxon>
        <taxon>Tanacetum</taxon>
    </lineage>
</organism>
<protein>
    <submittedName>
        <fullName evidence="2">Uncharacterized protein</fullName>
    </submittedName>
</protein>
<proteinExistence type="predicted"/>
<evidence type="ECO:0000313" key="2">
    <source>
        <dbReference type="EMBL" id="GEU84476.1"/>
    </source>
</evidence>
<evidence type="ECO:0000256" key="1">
    <source>
        <dbReference type="SAM" id="Coils"/>
    </source>
</evidence>
<name>A0A6L2NDZ3_TANCI</name>
<reference evidence="2" key="1">
    <citation type="journal article" date="2019" name="Sci. Rep.">
        <title>Draft genome of Tanacetum cinerariifolium, the natural source of mosquito coil.</title>
        <authorList>
            <person name="Yamashiro T."/>
            <person name="Shiraishi A."/>
            <person name="Satake H."/>
            <person name="Nakayama K."/>
        </authorList>
    </citation>
    <scope>NUCLEOTIDE SEQUENCE</scope>
</reference>
<comment type="caution">
    <text evidence="2">The sequence shown here is derived from an EMBL/GenBank/DDBJ whole genome shotgun (WGS) entry which is preliminary data.</text>
</comment>
<dbReference type="AlphaFoldDB" id="A0A6L2NDZ3"/>
<dbReference type="EMBL" id="BKCJ010008901">
    <property type="protein sequence ID" value="GEU84476.1"/>
    <property type="molecule type" value="Genomic_DNA"/>
</dbReference>
<gene>
    <name evidence="2" type="ORF">Tci_056454</name>
</gene>